<dbReference type="AlphaFoldDB" id="A0A6C0HVG8"/>
<proteinExistence type="predicted"/>
<name>A0A6C0HVG8_9ZZZZ</name>
<evidence type="ECO:0000313" key="1">
    <source>
        <dbReference type="EMBL" id="QHT84484.1"/>
    </source>
</evidence>
<organism evidence="1">
    <name type="scientific">viral metagenome</name>
    <dbReference type="NCBI Taxonomy" id="1070528"/>
    <lineage>
        <taxon>unclassified sequences</taxon>
        <taxon>metagenomes</taxon>
        <taxon>organismal metagenomes</taxon>
    </lineage>
</organism>
<protein>
    <submittedName>
        <fullName evidence="1">Uncharacterized protein</fullName>
    </submittedName>
</protein>
<dbReference type="EMBL" id="MN740018">
    <property type="protein sequence ID" value="QHT84484.1"/>
    <property type="molecule type" value="Genomic_DNA"/>
</dbReference>
<sequence>MSHARMNQQIKDELIQINTNIIINFATDMKKKITNNEIVLPPHCSLTLNQKRNEHPDYFVKIKIEHPESNCIGHVQFWQATDGENNVIADKFALMFFSFNDYTFFADGCADTLEHLLEFISFCQNILQYQTMEDGVLKIHIPEHLVDHPFLEIQTQFLPK</sequence>
<accession>A0A6C0HVG8</accession>
<reference evidence="1" key="1">
    <citation type="journal article" date="2020" name="Nature">
        <title>Giant virus diversity and host interactions through global metagenomics.</title>
        <authorList>
            <person name="Schulz F."/>
            <person name="Roux S."/>
            <person name="Paez-Espino D."/>
            <person name="Jungbluth S."/>
            <person name="Walsh D.A."/>
            <person name="Denef V.J."/>
            <person name="McMahon K.D."/>
            <person name="Konstantinidis K.T."/>
            <person name="Eloe-Fadrosh E.A."/>
            <person name="Kyrpides N.C."/>
            <person name="Woyke T."/>
        </authorList>
    </citation>
    <scope>NUCLEOTIDE SEQUENCE</scope>
    <source>
        <strain evidence="1">GVMAG-M-3300023184-177</strain>
    </source>
</reference>